<reference evidence="2 3" key="1">
    <citation type="submission" date="2020-08" db="EMBL/GenBank/DDBJ databases">
        <title>Genomic Encyclopedia of Type Strains, Phase III (KMG-III): the genomes of soil and plant-associated and newly described type strains.</title>
        <authorList>
            <person name="Whitman W."/>
        </authorList>
    </citation>
    <scope>NUCLEOTIDE SEQUENCE [LARGE SCALE GENOMIC DNA]</scope>
    <source>
        <strain evidence="2 3">CECT 8577</strain>
    </source>
</reference>
<evidence type="ECO:0000313" key="2">
    <source>
        <dbReference type="EMBL" id="MBB3051280.1"/>
    </source>
</evidence>
<evidence type="ECO:0000256" key="1">
    <source>
        <dbReference type="SAM" id="MobiDB-lite"/>
    </source>
</evidence>
<dbReference type="RefSeq" id="WP_183653967.1">
    <property type="nucleotide sequence ID" value="NZ_JACHWU010000002.1"/>
</dbReference>
<dbReference type="EMBL" id="JACHWU010000002">
    <property type="protein sequence ID" value="MBB3051280.1"/>
    <property type="molecule type" value="Genomic_DNA"/>
</dbReference>
<accession>A0A839S2J3</accession>
<keyword evidence="3" id="KW-1185">Reference proteome</keyword>
<feature type="region of interest" description="Disordered" evidence="1">
    <location>
        <begin position="1"/>
        <end position="36"/>
    </location>
</feature>
<proteinExistence type="predicted"/>
<name>A0A839S2J3_9PSEU</name>
<comment type="caution">
    <text evidence="2">The sequence shown here is derived from an EMBL/GenBank/DDBJ whole genome shotgun (WGS) entry which is preliminary data.</text>
</comment>
<gene>
    <name evidence="2" type="ORF">FHS23_002303</name>
</gene>
<evidence type="ECO:0000313" key="3">
    <source>
        <dbReference type="Proteomes" id="UP000550714"/>
    </source>
</evidence>
<dbReference type="Proteomes" id="UP000550714">
    <property type="component" value="Unassembled WGS sequence"/>
</dbReference>
<sequence>MTMLLNDPREQAGSSAFIGPSPRTVSGAAEPVQDRTGRRCEELSGAMSPGLKKFLIFGVVALVLFLLISKPTESAEAVQTALSWLGDGAQALVTFVERLFS</sequence>
<dbReference type="AlphaFoldDB" id="A0A839S2J3"/>
<organism evidence="2 3">
    <name type="scientific">Prauserella isguenensis</name>
    <dbReference type="NCBI Taxonomy" id="1470180"/>
    <lineage>
        <taxon>Bacteria</taxon>
        <taxon>Bacillati</taxon>
        <taxon>Actinomycetota</taxon>
        <taxon>Actinomycetes</taxon>
        <taxon>Pseudonocardiales</taxon>
        <taxon>Pseudonocardiaceae</taxon>
        <taxon>Prauserella</taxon>
    </lineage>
</organism>
<protein>
    <submittedName>
        <fullName evidence="2">Uncharacterized protein</fullName>
    </submittedName>
</protein>